<feature type="non-terminal residue" evidence="8">
    <location>
        <position position="91"/>
    </location>
</feature>
<evidence type="ECO:0000256" key="4">
    <source>
        <dbReference type="ARBA" id="ARBA00022692"/>
    </source>
</evidence>
<protein>
    <recommendedName>
        <fullName evidence="2">Putative Na(+)/H(+) antiporter NhaA homolog</fullName>
    </recommendedName>
</protein>
<feature type="transmembrane region" description="Helical" evidence="7">
    <location>
        <begin position="21"/>
        <end position="42"/>
    </location>
</feature>
<dbReference type="Gene3D" id="1.20.1530.10">
    <property type="entry name" value="Na+/H+ antiporter like domain"/>
    <property type="match status" value="1"/>
</dbReference>
<dbReference type="InterPro" id="IPR023171">
    <property type="entry name" value="Na/H_antiporter_dom_sf"/>
</dbReference>
<evidence type="ECO:0000256" key="5">
    <source>
        <dbReference type="ARBA" id="ARBA00022989"/>
    </source>
</evidence>
<reference evidence="8 9" key="1">
    <citation type="submission" date="2017-04" db="EMBL/GenBank/DDBJ databases">
        <authorList>
            <person name="Afonso C.L."/>
            <person name="Miller P.J."/>
            <person name="Scott M.A."/>
            <person name="Spackman E."/>
            <person name="Goraichik I."/>
            <person name="Dimitrov K.M."/>
            <person name="Suarez D.L."/>
            <person name="Swayne D.E."/>
        </authorList>
    </citation>
    <scope>NUCLEOTIDE SEQUENCE [LARGE SCALE GENOMIC DNA]</scope>
    <source>
        <strain evidence="8 9">USBA 355</strain>
    </source>
</reference>
<evidence type="ECO:0000256" key="7">
    <source>
        <dbReference type="SAM" id="Phobius"/>
    </source>
</evidence>
<evidence type="ECO:0000313" key="9">
    <source>
        <dbReference type="Proteomes" id="UP000192917"/>
    </source>
</evidence>
<keyword evidence="4 7" id="KW-0812">Transmembrane</keyword>
<evidence type="ECO:0000256" key="1">
    <source>
        <dbReference type="ARBA" id="ARBA00004429"/>
    </source>
</evidence>
<dbReference type="Proteomes" id="UP000192917">
    <property type="component" value="Unassembled WGS sequence"/>
</dbReference>
<dbReference type="PANTHER" id="PTHR30341">
    <property type="entry name" value="SODIUM ION/PROTON ANTIPORTER NHAA-RELATED"/>
    <property type="match status" value="1"/>
</dbReference>
<dbReference type="InterPro" id="IPR004670">
    <property type="entry name" value="NhaA"/>
</dbReference>
<dbReference type="GO" id="GO:0005886">
    <property type="term" value="C:plasma membrane"/>
    <property type="evidence" value="ECO:0007669"/>
    <property type="project" value="UniProtKB-SubCell"/>
</dbReference>
<keyword evidence="6 7" id="KW-0472">Membrane</keyword>
<keyword evidence="9" id="KW-1185">Reference proteome</keyword>
<evidence type="ECO:0000256" key="2">
    <source>
        <dbReference type="ARBA" id="ARBA00015550"/>
    </source>
</evidence>
<gene>
    <name evidence="8" type="ORF">SAMN05428998_10281</name>
</gene>
<dbReference type="GO" id="GO:0015385">
    <property type="term" value="F:sodium:proton antiporter activity"/>
    <property type="evidence" value="ECO:0007669"/>
    <property type="project" value="TreeGrafter"/>
</dbReference>
<name>A0A1Y6B7T3_9PROT</name>
<proteinExistence type="predicted"/>
<evidence type="ECO:0000313" key="8">
    <source>
        <dbReference type="EMBL" id="SME97528.1"/>
    </source>
</evidence>
<dbReference type="GO" id="GO:0006885">
    <property type="term" value="P:regulation of pH"/>
    <property type="evidence" value="ECO:0007669"/>
    <property type="project" value="InterPro"/>
</dbReference>
<sequence length="91" mass="9884">MVRRAVSAIREFTKLEASGGILLIGAAILALAIQNSPASWLYDSLLSTPVAIKIGALEIHKPLLLWINDGLMAIFFLLVGLEIKRELVEGE</sequence>
<feature type="transmembrane region" description="Helical" evidence="7">
    <location>
        <begin position="62"/>
        <end position="81"/>
    </location>
</feature>
<dbReference type="EMBL" id="FWZX01000002">
    <property type="protein sequence ID" value="SME97528.1"/>
    <property type="molecule type" value="Genomic_DNA"/>
</dbReference>
<dbReference type="STRING" id="560819.SAMN05428998_10281"/>
<accession>A0A1Y6B7T3</accession>
<comment type="subcellular location">
    <subcellularLocation>
        <location evidence="1">Cell inner membrane</location>
        <topology evidence="1">Multi-pass membrane protein</topology>
    </subcellularLocation>
</comment>
<dbReference type="PANTHER" id="PTHR30341:SF0">
    <property type="entry name" value="NA(+)_H(+) ANTIPORTER NHAA"/>
    <property type="match status" value="1"/>
</dbReference>
<dbReference type="AlphaFoldDB" id="A0A1Y6B7T3"/>
<dbReference type="RefSeq" id="WP_200808396.1">
    <property type="nucleotide sequence ID" value="NZ_FWZX01000002.1"/>
</dbReference>
<evidence type="ECO:0000256" key="6">
    <source>
        <dbReference type="ARBA" id="ARBA00023136"/>
    </source>
</evidence>
<evidence type="ECO:0000256" key="3">
    <source>
        <dbReference type="ARBA" id="ARBA00022475"/>
    </source>
</evidence>
<keyword evidence="3" id="KW-1003">Cell membrane</keyword>
<keyword evidence="5 7" id="KW-1133">Transmembrane helix</keyword>
<organism evidence="8 9">
    <name type="scientific">Tistlia consotensis USBA 355</name>
    <dbReference type="NCBI Taxonomy" id="560819"/>
    <lineage>
        <taxon>Bacteria</taxon>
        <taxon>Pseudomonadati</taxon>
        <taxon>Pseudomonadota</taxon>
        <taxon>Alphaproteobacteria</taxon>
        <taxon>Rhodospirillales</taxon>
        <taxon>Rhodovibrionaceae</taxon>
        <taxon>Tistlia</taxon>
    </lineage>
</organism>
<dbReference type="Pfam" id="PF06965">
    <property type="entry name" value="Na_H_antiport_1"/>
    <property type="match status" value="1"/>
</dbReference>